<gene>
    <name evidence="1" type="ORF">H1S01_13370</name>
</gene>
<dbReference type="EMBL" id="JACVHF010000015">
    <property type="protein sequence ID" value="MBC9785492.1"/>
    <property type="molecule type" value="Genomic_DNA"/>
</dbReference>
<dbReference type="Proteomes" id="UP000617402">
    <property type="component" value="Unassembled WGS sequence"/>
</dbReference>
<accession>A0ABR7T3Z9</accession>
<protein>
    <submittedName>
        <fullName evidence="1">Helix-turn-helix domain-containing protein</fullName>
    </submittedName>
</protein>
<dbReference type="Pfam" id="PF13730">
    <property type="entry name" value="HTH_36"/>
    <property type="match status" value="1"/>
</dbReference>
<dbReference type="RefSeq" id="WP_188040949.1">
    <property type="nucleotide sequence ID" value="NZ_JACVHF010000015.1"/>
</dbReference>
<evidence type="ECO:0000313" key="2">
    <source>
        <dbReference type="Proteomes" id="UP000617402"/>
    </source>
</evidence>
<sequence length="322" mass="37307">MSKKNRNDLFMRVYFDMFSKGLAASLGPKRLMTLLTIASYMNESGDCFPTQEQIARRMGVSTKTAYTYITELITFRWNDQPIIQRLKRYIPGKGPQEQSFYTVLPISQVAVFNGSIQPLPEINTADSPVLPVRDRKKLQVRSGKTLRLRKGNMLRLRRSKTLQVRSRKGLRCNNNHYNNNHLNNNQLEAGQTARMTVEKRTTESFGPKEVISYFSQKYRERYSVNFSVNWSRDMLLAKRLLNDFTADQIRTIINIVFERYDTTWKKDKYPRPSLGQLASWLGNQALALAQEEKTTVEPVKEFGGRDPYVMLEQLKRGGRKVG</sequence>
<proteinExistence type="predicted"/>
<keyword evidence="2" id="KW-1185">Reference proteome</keyword>
<organism evidence="1 2">
    <name type="scientific">Heliobacterium chlorum</name>
    <dbReference type="NCBI Taxonomy" id="2698"/>
    <lineage>
        <taxon>Bacteria</taxon>
        <taxon>Bacillati</taxon>
        <taxon>Bacillota</taxon>
        <taxon>Clostridia</taxon>
        <taxon>Eubacteriales</taxon>
        <taxon>Heliobacteriaceae</taxon>
        <taxon>Heliobacterium</taxon>
    </lineage>
</organism>
<dbReference type="Gene3D" id="1.10.10.10">
    <property type="entry name" value="Winged helix-like DNA-binding domain superfamily/Winged helix DNA-binding domain"/>
    <property type="match status" value="1"/>
</dbReference>
<evidence type="ECO:0000313" key="1">
    <source>
        <dbReference type="EMBL" id="MBC9785492.1"/>
    </source>
</evidence>
<name>A0ABR7T3Z9_HELCL</name>
<reference evidence="1 2" key="1">
    <citation type="submission" date="2020-07" db="EMBL/GenBank/DDBJ databases">
        <title>Draft whole-genome sequence of Heliobacterium chlorum DSM 3682, type strain.</title>
        <authorList>
            <person name="Kyndt J.A."/>
            <person name="Meyer T.E."/>
            <person name="Imhoff J.F."/>
        </authorList>
    </citation>
    <scope>NUCLEOTIDE SEQUENCE [LARGE SCALE GENOMIC DNA]</scope>
    <source>
        <strain evidence="1 2">DSM 3682</strain>
    </source>
</reference>
<comment type="caution">
    <text evidence="1">The sequence shown here is derived from an EMBL/GenBank/DDBJ whole genome shotgun (WGS) entry which is preliminary data.</text>
</comment>
<dbReference type="InterPro" id="IPR036388">
    <property type="entry name" value="WH-like_DNA-bd_sf"/>
</dbReference>